<name>A0AAX3UDR4_9LACO</name>
<evidence type="ECO:0000313" key="3">
    <source>
        <dbReference type="EMBL" id="WGO85830.1"/>
    </source>
</evidence>
<feature type="region of interest" description="Disordered" evidence="1">
    <location>
        <begin position="138"/>
        <end position="170"/>
    </location>
</feature>
<dbReference type="EMBL" id="CP123735">
    <property type="protein sequence ID" value="WGO85830.1"/>
    <property type="molecule type" value="Genomic_DNA"/>
</dbReference>
<reference evidence="3" key="2">
    <citation type="submission" date="2023-04" db="EMBL/GenBank/DDBJ databases">
        <authorList>
            <person name="Wang Y."/>
        </authorList>
    </citation>
    <scope>NUCLEOTIDE SEQUENCE</scope>
    <source>
        <strain evidence="3">ZW18</strain>
    </source>
</reference>
<feature type="domain" description="S-layer protein C-terminal" evidence="2">
    <location>
        <begin position="4"/>
        <end position="36"/>
    </location>
</feature>
<reference evidence="3" key="1">
    <citation type="journal article" date="2022" name="Food Funct.">
        <title>Lactobacillus kefiranofaciens ZW18 from Kefir enhances the anti-tumor effect of anti-programmed cell death 1 (PD-1) immunotherapy by modulating the gut microbiota.</title>
        <authorList>
            <person name="Zhao J."/>
            <person name="Wang Y."/>
            <person name="Wang J."/>
            <person name="Lv M."/>
            <person name="Zhou C."/>
            <person name="Jia L."/>
            <person name="Geng W."/>
        </authorList>
    </citation>
    <scope>NUCLEOTIDE SEQUENCE</scope>
    <source>
        <strain evidence="3">ZW18</strain>
    </source>
</reference>
<feature type="compositionally biased region" description="Low complexity" evidence="1">
    <location>
        <begin position="145"/>
        <end position="157"/>
    </location>
</feature>
<evidence type="ECO:0000259" key="2">
    <source>
        <dbReference type="Pfam" id="PF03217"/>
    </source>
</evidence>
<organism evidence="3 4">
    <name type="scientific">Lactobacillus kefiranofaciens</name>
    <dbReference type="NCBI Taxonomy" id="267818"/>
    <lineage>
        <taxon>Bacteria</taxon>
        <taxon>Bacillati</taxon>
        <taxon>Bacillota</taxon>
        <taxon>Bacilli</taxon>
        <taxon>Lactobacillales</taxon>
        <taxon>Lactobacillaceae</taxon>
        <taxon>Lactobacillus</taxon>
    </lineage>
</organism>
<gene>
    <name evidence="3" type="ORF">QEJ78_11090</name>
</gene>
<accession>A0AAX3UDR4</accession>
<dbReference type="AlphaFoldDB" id="A0AAX3UDR4"/>
<evidence type="ECO:0000256" key="1">
    <source>
        <dbReference type="SAM" id="MobiDB-lite"/>
    </source>
</evidence>
<sequence>MKKKVLHKHATHIYFSVKKIHGKKYYRIGHNRYIKAGNAKVVKKRSRKIIKKTTSTVSKSNTSVNSTSANTSSLGSPIFKIHVFAGGNDVYKNASDNSWFGAKDFKDGIYNVYTSQNGKYEIGQNLWISEDAGEKVDGTDTTNISSVNNSSTSSKKVASSKKKHSGSINQDKLYNSQDIQKVKEYFVKDVNNWREKQGLKPFTLVTSGWLID</sequence>
<dbReference type="Proteomes" id="UP001242513">
    <property type="component" value="Chromosome"/>
</dbReference>
<dbReference type="Pfam" id="PF03217">
    <property type="entry name" value="SlpA"/>
    <property type="match status" value="1"/>
</dbReference>
<proteinExistence type="predicted"/>
<protein>
    <submittedName>
        <fullName evidence="3">SLAP domain-containing protein</fullName>
    </submittedName>
</protein>
<dbReference type="InterPro" id="IPR024968">
    <property type="entry name" value="SlpA_C_lactobacillus"/>
</dbReference>
<evidence type="ECO:0000313" key="4">
    <source>
        <dbReference type="Proteomes" id="UP001242513"/>
    </source>
</evidence>